<dbReference type="Proteomes" id="UP000694005">
    <property type="component" value="Chromosome A08"/>
</dbReference>
<dbReference type="Pfam" id="PF13456">
    <property type="entry name" value="RVT_3"/>
    <property type="match status" value="1"/>
</dbReference>
<dbReference type="EMBL" id="LS974624">
    <property type="protein sequence ID" value="CAG7897956.1"/>
    <property type="molecule type" value="Genomic_DNA"/>
</dbReference>
<dbReference type="GO" id="GO:0004523">
    <property type="term" value="F:RNA-DNA hybrid ribonuclease activity"/>
    <property type="evidence" value="ECO:0007669"/>
    <property type="project" value="InterPro"/>
</dbReference>
<dbReference type="Gramene" id="A08p16220.2_BraZ1">
    <property type="protein sequence ID" value="A08p16220.2_BraZ1.CDS.1"/>
    <property type="gene ID" value="A08g16220.2_BraZ1"/>
</dbReference>
<proteinExistence type="predicted"/>
<name>A0A8D9M4E0_BRACM</name>
<feature type="domain" description="RNase H type-1" evidence="1">
    <location>
        <begin position="4"/>
        <end position="46"/>
    </location>
</feature>
<gene>
    <name evidence="2" type="ORF">BRAPAZ1V2_A08P16220.2</name>
</gene>
<evidence type="ECO:0000259" key="1">
    <source>
        <dbReference type="Pfam" id="PF13456"/>
    </source>
</evidence>
<dbReference type="InterPro" id="IPR002156">
    <property type="entry name" value="RNaseH_domain"/>
</dbReference>
<evidence type="ECO:0000313" key="2">
    <source>
        <dbReference type="EMBL" id="CAG7897956.1"/>
    </source>
</evidence>
<organism evidence="2 3">
    <name type="scientific">Brassica campestris</name>
    <name type="common">Field mustard</name>
    <dbReference type="NCBI Taxonomy" id="3711"/>
    <lineage>
        <taxon>Eukaryota</taxon>
        <taxon>Viridiplantae</taxon>
        <taxon>Streptophyta</taxon>
        <taxon>Embryophyta</taxon>
        <taxon>Tracheophyta</taxon>
        <taxon>Spermatophyta</taxon>
        <taxon>Magnoliopsida</taxon>
        <taxon>eudicotyledons</taxon>
        <taxon>Gunneridae</taxon>
        <taxon>Pentapetalae</taxon>
        <taxon>rosids</taxon>
        <taxon>malvids</taxon>
        <taxon>Brassicales</taxon>
        <taxon>Brassicaceae</taxon>
        <taxon>Brassiceae</taxon>
        <taxon>Brassica</taxon>
    </lineage>
</organism>
<dbReference type="GO" id="GO:0003676">
    <property type="term" value="F:nucleic acid binding"/>
    <property type="evidence" value="ECO:0007669"/>
    <property type="project" value="InterPro"/>
</dbReference>
<dbReference type="AlphaFoldDB" id="A0A8D9M4E0"/>
<accession>A0A8D9M4E0</accession>
<protein>
    <recommendedName>
        <fullName evidence="1">RNase H type-1 domain-containing protein</fullName>
    </recommendedName>
</protein>
<evidence type="ECO:0000313" key="3">
    <source>
        <dbReference type="Proteomes" id="UP000694005"/>
    </source>
</evidence>
<reference evidence="2 3" key="1">
    <citation type="submission" date="2021-07" db="EMBL/GenBank/DDBJ databases">
        <authorList>
            <consortium name="Genoscope - CEA"/>
            <person name="William W."/>
        </authorList>
    </citation>
    <scope>NUCLEOTIDE SEQUENCE [LARGE SCALE GENOMIC DNA]</scope>
</reference>
<sequence length="54" mass="6024">MGSAIETEAEAIRWAVRTMSGFGYRNVVVETDSLVLSRMINGVEDTWPILKPIL</sequence>